<organism evidence="1 2">
    <name type="scientific">Sphingobium agri</name>
    <dbReference type="NCBI Taxonomy" id="2933566"/>
    <lineage>
        <taxon>Bacteria</taxon>
        <taxon>Pseudomonadati</taxon>
        <taxon>Pseudomonadota</taxon>
        <taxon>Alphaproteobacteria</taxon>
        <taxon>Sphingomonadales</taxon>
        <taxon>Sphingomonadaceae</taxon>
        <taxon>Sphingobium</taxon>
    </lineage>
</organism>
<dbReference type="InterPro" id="IPR007396">
    <property type="entry name" value="TR_PAI2-type"/>
</dbReference>
<dbReference type="InterPro" id="IPR012349">
    <property type="entry name" value="Split_barrel_FMN-bd"/>
</dbReference>
<sequence length="189" mass="20812">MHPLATLITSGSSGLIANVVPFSLRTGPDGDVLCAHLAKANEQTADLSEQTAALVMFQGPQAYVTPSWYPTKQEHGRVVPTWNYVIVQAWGIPRVIDDREWIHDQLTELTAAHESKRTEPWSIEDAPKDFIEAQMKGIVGLEIPIDRLEGKWKASQNQPIPNRIGVAQGLKDDGHRALATEVITRASDS</sequence>
<reference evidence="1 2" key="1">
    <citation type="submission" date="2022-04" db="EMBL/GenBank/DDBJ databases">
        <authorList>
            <person name="Huq M.A."/>
        </authorList>
    </citation>
    <scope>NUCLEOTIDE SEQUENCE [LARGE SCALE GENOMIC DNA]</scope>
    <source>
        <strain evidence="1 2">MAH-33</strain>
    </source>
</reference>
<dbReference type="PIRSF" id="PIRSF010372">
    <property type="entry name" value="PaiB"/>
    <property type="match status" value="1"/>
</dbReference>
<dbReference type="SUPFAM" id="SSF50475">
    <property type="entry name" value="FMN-binding split barrel"/>
    <property type="match status" value="1"/>
</dbReference>
<name>A0ABT0DVL0_9SPHN</name>
<evidence type="ECO:0000313" key="2">
    <source>
        <dbReference type="Proteomes" id="UP001203512"/>
    </source>
</evidence>
<dbReference type="Pfam" id="PF04299">
    <property type="entry name" value="FMN_bind_2"/>
    <property type="match status" value="1"/>
</dbReference>
<proteinExistence type="predicted"/>
<dbReference type="Proteomes" id="UP001203512">
    <property type="component" value="Unassembled WGS sequence"/>
</dbReference>
<dbReference type="Gene3D" id="2.30.110.10">
    <property type="entry name" value="Electron Transport, Fmn-binding Protein, Chain A"/>
    <property type="match status" value="1"/>
</dbReference>
<protein>
    <submittedName>
        <fullName evidence="1">FMN-binding negative transcriptional regulator</fullName>
    </submittedName>
</protein>
<evidence type="ECO:0000313" key="1">
    <source>
        <dbReference type="EMBL" id="MCK0531159.1"/>
    </source>
</evidence>
<comment type="caution">
    <text evidence="1">The sequence shown here is derived from an EMBL/GenBank/DDBJ whole genome shotgun (WGS) entry which is preliminary data.</text>
</comment>
<dbReference type="PANTHER" id="PTHR35802:SF1">
    <property type="entry name" value="PROTEASE SYNTHASE AND SPORULATION PROTEIN PAI 2"/>
    <property type="match status" value="1"/>
</dbReference>
<keyword evidence="2" id="KW-1185">Reference proteome</keyword>
<accession>A0ABT0DVL0</accession>
<dbReference type="EMBL" id="JALKHS010000006">
    <property type="protein sequence ID" value="MCK0531159.1"/>
    <property type="molecule type" value="Genomic_DNA"/>
</dbReference>
<gene>
    <name evidence="1" type="ORF">MU848_06135</name>
</gene>
<dbReference type="PANTHER" id="PTHR35802">
    <property type="entry name" value="PROTEASE SYNTHASE AND SPORULATION PROTEIN PAI 2"/>
    <property type="match status" value="1"/>
</dbReference>